<dbReference type="PANTHER" id="PTHR37466">
    <property type="entry name" value="SLR1628 PROTEIN"/>
    <property type="match status" value="1"/>
</dbReference>
<dbReference type="Gene3D" id="3.30.56.110">
    <property type="entry name" value="Protein of unknown function DUF2237"/>
    <property type="match status" value="1"/>
</dbReference>
<proteinExistence type="predicted"/>
<accession>A0A7C2JW45</accession>
<organism evidence="1">
    <name type="scientific">Schlesneria paludicola</name>
    <dbReference type="NCBI Taxonomy" id="360056"/>
    <lineage>
        <taxon>Bacteria</taxon>
        <taxon>Pseudomonadati</taxon>
        <taxon>Planctomycetota</taxon>
        <taxon>Planctomycetia</taxon>
        <taxon>Planctomycetales</taxon>
        <taxon>Planctomycetaceae</taxon>
        <taxon>Schlesneria</taxon>
    </lineage>
</organism>
<reference evidence="1" key="1">
    <citation type="journal article" date="2020" name="mSystems">
        <title>Genome- and Community-Level Interaction Insights into Carbon Utilization and Element Cycling Functions of Hydrothermarchaeota in Hydrothermal Sediment.</title>
        <authorList>
            <person name="Zhou Z."/>
            <person name="Liu Y."/>
            <person name="Xu W."/>
            <person name="Pan J."/>
            <person name="Luo Z.H."/>
            <person name="Li M."/>
        </authorList>
    </citation>
    <scope>NUCLEOTIDE SEQUENCE [LARGE SCALE GENOMIC DNA]</scope>
    <source>
        <strain evidence="1">SpSt-339</strain>
    </source>
</reference>
<dbReference type="Pfam" id="PF09996">
    <property type="entry name" value="DUF2237"/>
    <property type="match status" value="1"/>
</dbReference>
<protein>
    <submittedName>
        <fullName evidence="1">DUF2237 domain-containing protein</fullName>
    </submittedName>
</protein>
<gene>
    <name evidence="1" type="ORF">ENQ76_00345</name>
</gene>
<dbReference type="AlphaFoldDB" id="A0A7C2JW45"/>
<dbReference type="PANTHER" id="PTHR37466:SF1">
    <property type="entry name" value="SLR1628 PROTEIN"/>
    <property type="match status" value="1"/>
</dbReference>
<evidence type="ECO:0000313" key="1">
    <source>
        <dbReference type="EMBL" id="HEN13904.1"/>
    </source>
</evidence>
<sequence>MAAKNVLGGELETCSLSPVTGWFRDGCCNTGGGDAGLHLVCARMTREFLDFSLERGNDLITPNPEWDFPGLEPGDQWCICVERWKEALAARVACPVVLEATHISTLEFVTLEELQAHAAVD</sequence>
<dbReference type="EMBL" id="DSOK01000010">
    <property type="protein sequence ID" value="HEN13904.1"/>
    <property type="molecule type" value="Genomic_DNA"/>
</dbReference>
<name>A0A7C2JW45_9PLAN</name>
<comment type="caution">
    <text evidence="1">The sequence shown here is derived from an EMBL/GenBank/DDBJ whole genome shotgun (WGS) entry which is preliminary data.</text>
</comment>
<dbReference type="InterPro" id="IPR018714">
    <property type="entry name" value="DUF2237"/>
</dbReference>